<dbReference type="AlphaFoldDB" id="A0A560FK72"/>
<dbReference type="Proteomes" id="UP000319859">
    <property type="component" value="Unassembled WGS sequence"/>
</dbReference>
<name>A0A560FK72_9PROT</name>
<gene>
    <name evidence="1" type="ORF">FBZ89_104259</name>
</gene>
<dbReference type="EMBL" id="VITN01000004">
    <property type="protein sequence ID" value="TWB22011.1"/>
    <property type="molecule type" value="Genomic_DNA"/>
</dbReference>
<proteinExistence type="predicted"/>
<accession>A0A560FK72</accession>
<sequence>MPKDGNGIPAHDCIDGYQRQSFELRLSDKHAVEWILVMRRQGACPRRVGDIDTEWRETRFRQLFFNAVQWKLQSTQGLLD</sequence>
<protein>
    <submittedName>
        <fullName evidence="1">Uncharacterized protein</fullName>
    </submittedName>
</protein>
<organism evidence="1 2">
    <name type="scientific">Nitrospirillum amazonense</name>
    <dbReference type="NCBI Taxonomy" id="28077"/>
    <lineage>
        <taxon>Bacteria</taxon>
        <taxon>Pseudomonadati</taxon>
        <taxon>Pseudomonadota</taxon>
        <taxon>Alphaproteobacteria</taxon>
        <taxon>Rhodospirillales</taxon>
        <taxon>Azospirillaceae</taxon>
        <taxon>Nitrospirillum</taxon>
    </lineage>
</organism>
<comment type="caution">
    <text evidence="1">The sequence shown here is derived from an EMBL/GenBank/DDBJ whole genome shotgun (WGS) entry which is preliminary data.</text>
</comment>
<evidence type="ECO:0000313" key="1">
    <source>
        <dbReference type="EMBL" id="TWB22011.1"/>
    </source>
</evidence>
<evidence type="ECO:0000313" key="2">
    <source>
        <dbReference type="Proteomes" id="UP000319859"/>
    </source>
</evidence>
<reference evidence="1 2" key="1">
    <citation type="submission" date="2019-06" db="EMBL/GenBank/DDBJ databases">
        <title>Genomic Encyclopedia of Type Strains, Phase IV (KMG-V): Genome sequencing to study the core and pangenomes of soil and plant-associated prokaryotes.</title>
        <authorList>
            <person name="Whitman W."/>
        </authorList>
    </citation>
    <scope>NUCLEOTIDE SEQUENCE [LARGE SCALE GENOMIC DNA]</scope>
    <source>
        <strain evidence="1 2">BR 11880</strain>
    </source>
</reference>